<keyword evidence="1" id="KW-0732">Signal</keyword>
<evidence type="ECO:0000313" key="2">
    <source>
        <dbReference type="EMBL" id="SQC57531.1"/>
    </source>
</evidence>
<gene>
    <name evidence="2" type="ORF">NCTC13465_05468</name>
</gene>
<evidence type="ECO:0000256" key="1">
    <source>
        <dbReference type="SAM" id="SignalP"/>
    </source>
</evidence>
<evidence type="ECO:0000313" key="3">
    <source>
        <dbReference type="Proteomes" id="UP000251721"/>
    </source>
</evidence>
<dbReference type="AlphaFoldDB" id="A0A2X3GB86"/>
<dbReference type="Proteomes" id="UP000251721">
    <property type="component" value="Unassembled WGS sequence"/>
</dbReference>
<protein>
    <submittedName>
        <fullName evidence="2">P pilus assembly/Cpx signaling pathway</fullName>
    </submittedName>
</protein>
<feature type="signal peptide" evidence="1">
    <location>
        <begin position="1"/>
        <end position="21"/>
    </location>
</feature>
<sequence length="48" mass="4925">MRNVIAAVMASTLALSAYSQAAEVVTSVNWLPETKGDSAVAKAICLTA</sequence>
<name>A0A2X3GB86_KLEPN</name>
<reference evidence="2 3" key="1">
    <citation type="submission" date="2018-06" db="EMBL/GenBank/DDBJ databases">
        <authorList>
            <consortium name="Pathogen Informatics"/>
            <person name="Doyle S."/>
        </authorList>
    </citation>
    <scope>NUCLEOTIDE SEQUENCE [LARGE SCALE GENOMIC DNA]</scope>
    <source>
        <strain evidence="2 3">NCTC13465</strain>
    </source>
</reference>
<accession>A0A2X3GB86</accession>
<organism evidence="2 3">
    <name type="scientific">Klebsiella pneumoniae</name>
    <dbReference type="NCBI Taxonomy" id="573"/>
    <lineage>
        <taxon>Bacteria</taxon>
        <taxon>Pseudomonadati</taxon>
        <taxon>Pseudomonadota</taxon>
        <taxon>Gammaproteobacteria</taxon>
        <taxon>Enterobacterales</taxon>
        <taxon>Enterobacteriaceae</taxon>
        <taxon>Klebsiella/Raoultella group</taxon>
        <taxon>Klebsiella</taxon>
        <taxon>Klebsiella pneumoniae complex</taxon>
    </lineage>
</organism>
<dbReference type="EMBL" id="UAWQ01000020">
    <property type="protein sequence ID" value="SQC57531.1"/>
    <property type="molecule type" value="Genomic_DNA"/>
</dbReference>
<proteinExistence type="predicted"/>
<feature type="chain" id="PRO_5015884203" evidence="1">
    <location>
        <begin position="22"/>
        <end position="48"/>
    </location>
</feature>